<keyword evidence="2" id="KW-0812">Transmembrane</keyword>
<sequence>MSSRIIVSAGVSRELVFDNVVTTGSSISSLTQPLLSPSSSSSTPPLSSSPSSSIPPLSSSSALVYEALTNRIFVSSATTSLGYLSIITMVRAATSTSSATATSVPVGAIIEGIGGGLAALAVLLFANVSPRHGVHVVQTCAIYAMGLISFLLPGITSWPSK</sequence>
<feature type="transmembrane region" description="Helical" evidence="2">
    <location>
        <begin position="106"/>
        <end position="128"/>
    </location>
</feature>
<name>A0A401GWN6_9APHY</name>
<keyword evidence="4" id="KW-1185">Reference proteome</keyword>
<evidence type="ECO:0000313" key="4">
    <source>
        <dbReference type="Proteomes" id="UP000287166"/>
    </source>
</evidence>
<keyword evidence="2" id="KW-1133">Transmembrane helix</keyword>
<proteinExistence type="predicted"/>
<evidence type="ECO:0000313" key="3">
    <source>
        <dbReference type="EMBL" id="GBE86592.1"/>
    </source>
</evidence>
<accession>A0A401GWN6</accession>
<dbReference type="InParanoid" id="A0A401GWN6"/>
<feature type="region of interest" description="Disordered" evidence="1">
    <location>
        <begin position="28"/>
        <end position="58"/>
    </location>
</feature>
<evidence type="ECO:0000256" key="1">
    <source>
        <dbReference type="SAM" id="MobiDB-lite"/>
    </source>
</evidence>
<feature type="transmembrane region" description="Helical" evidence="2">
    <location>
        <begin position="140"/>
        <end position="158"/>
    </location>
</feature>
<dbReference type="AlphaFoldDB" id="A0A401GWN6"/>
<feature type="transmembrane region" description="Helical" evidence="2">
    <location>
        <begin position="72"/>
        <end position="94"/>
    </location>
</feature>
<dbReference type="Proteomes" id="UP000287166">
    <property type="component" value="Unassembled WGS sequence"/>
</dbReference>
<organism evidence="3 4">
    <name type="scientific">Sparassis crispa</name>
    <dbReference type="NCBI Taxonomy" id="139825"/>
    <lineage>
        <taxon>Eukaryota</taxon>
        <taxon>Fungi</taxon>
        <taxon>Dikarya</taxon>
        <taxon>Basidiomycota</taxon>
        <taxon>Agaricomycotina</taxon>
        <taxon>Agaricomycetes</taxon>
        <taxon>Polyporales</taxon>
        <taxon>Sparassidaceae</taxon>
        <taxon>Sparassis</taxon>
    </lineage>
</organism>
<comment type="caution">
    <text evidence="3">The sequence shown here is derived from an EMBL/GenBank/DDBJ whole genome shotgun (WGS) entry which is preliminary data.</text>
</comment>
<dbReference type="GeneID" id="38783509"/>
<reference evidence="3 4" key="1">
    <citation type="journal article" date="2018" name="Sci. Rep.">
        <title>Genome sequence of the cauliflower mushroom Sparassis crispa (Hanabiratake) and its association with beneficial usage.</title>
        <authorList>
            <person name="Kiyama R."/>
            <person name="Furutani Y."/>
            <person name="Kawaguchi K."/>
            <person name="Nakanishi T."/>
        </authorList>
    </citation>
    <scope>NUCLEOTIDE SEQUENCE [LARGE SCALE GENOMIC DNA]</scope>
</reference>
<dbReference type="EMBL" id="BFAD01000009">
    <property type="protein sequence ID" value="GBE86592.1"/>
    <property type="molecule type" value="Genomic_DNA"/>
</dbReference>
<dbReference type="RefSeq" id="XP_027617505.1">
    <property type="nucleotide sequence ID" value="XM_027761704.1"/>
</dbReference>
<gene>
    <name evidence="3" type="ORF">SCP_0904710</name>
</gene>
<keyword evidence="2" id="KW-0472">Membrane</keyword>
<evidence type="ECO:0000256" key="2">
    <source>
        <dbReference type="SAM" id="Phobius"/>
    </source>
</evidence>
<protein>
    <submittedName>
        <fullName evidence="3">Uncharacterized protein</fullName>
    </submittedName>
</protein>